<reference evidence="2" key="1">
    <citation type="submission" date="2025-08" db="UniProtKB">
        <authorList>
            <consortium name="RefSeq"/>
        </authorList>
    </citation>
    <scope>IDENTIFICATION</scope>
</reference>
<dbReference type="GeneID" id="110754404"/>
<dbReference type="PANTHER" id="PTHR33116:SF86">
    <property type="entry name" value="REVERSE TRANSCRIPTASE DOMAIN-CONTAINING PROTEIN"/>
    <property type="match status" value="1"/>
</dbReference>
<dbReference type="RefSeq" id="XP_021811156.1">
    <property type="nucleotide sequence ID" value="XM_021955464.1"/>
</dbReference>
<sequence length="281" mass="32416">MALGFVKERVKKKIEGWKASCLSLAGKEVLIKAVAMAVPAYPMHCFKFPAGLCQEINGDLVRFWWANQENDHKIHWRSWEKLGMRKENGGLGFRDLLDFNLALLGKQCWRLINNPDSLWARILKARYFPNGDSWNAEVGHRTSWAWASLIEGRDTVLRHARKQIFNGAETNIWVDRWLKLPHNDVIVPTRPLSANTPIFVEEIMNKRERSWDLSRVSLFLDQETIRCIISRPIGISSLPDRWIWPWTSNGEYSVKSGYHITHSMANSRIVGPPQTSHVMST</sequence>
<proteinExistence type="predicted"/>
<keyword evidence="1" id="KW-1185">Reference proteome</keyword>
<gene>
    <name evidence="2" type="primary">LOC110754404</name>
</gene>
<protein>
    <submittedName>
        <fullName evidence="2">Uncharacterized protein LOC110754404</fullName>
    </submittedName>
</protein>
<evidence type="ECO:0000313" key="1">
    <source>
        <dbReference type="Proteomes" id="UP000515124"/>
    </source>
</evidence>
<accession>A0A6P5SC75</accession>
<dbReference type="AlphaFoldDB" id="A0A6P5SC75"/>
<dbReference type="PANTHER" id="PTHR33116">
    <property type="entry name" value="REVERSE TRANSCRIPTASE ZINC-BINDING DOMAIN-CONTAINING PROTEIN-RELATED-RELATED"/>
    <property type="match status" value="1"/>
</dbReference>
<dbReference type="Proteomes" id="UP000515124">
    <property type="component" value="Unplaced"/>
</dbReference>
<dbReference type="KEGG" id="pavi:110754404"/>
<evidence type="ECO:0000313" key="2">
    <source>
        <dbReference type="RefSeq" id="XP_021811156.1"/>
    </source>
</evidence>
<organism evidence="1 2">
    <name type="scientific">Prunus avium</name>
    <name type="common">Cherry</name>
    <name type="synonym">Cerasus avium</name>
    <dbReference type="NCBI Taxonomy" id="42229"/>
    <lineage>
        <taxon>Eukaryota</taxon>
        <taxon>Viridiplantae</taxon>
        <taxon>Streptophyta</taxon>
        <taxon>Embryophyta</taxon>
        <taxon>Tracheophyta</taxon>
        <taxon>Spermatophyta</taxon>
        <taxon>Magnoliopsida</taxon>
        <taxon>eudicotyledons</taxon>
        <taxon>Gunneridae</taxon>
        <taxon>Pentapetalae</taxon>
        <taxon>rosids</taxon>
        <taxon>fabids</taxon>
        <taxon>Rosales</taxon>
        <taxon>Rosaceae</taxon>
        <taxon>Amygdaloideae</taxon>
        <taxon>Amygdaleae</taxon>
        <taxon>Prunus</taxon>
    </lineage>
</organism>
<name>A0A6P5SC75_PRUAV</name>